<evidence type="ECO:0000256" key="3">
    <source>
        <dbReference type="ARBA" id="ARBA00022475"/>
    </source>
</evidence>
<keyword evidence="5 7" id="KW-1133">Transmembrane helix</keyword>
<gene>
    <name evidence="9" type="ORF">EV138_1540</name>
</gene>
<evidence type="ECO:0000256" key="2">
    <source>
        <dbReference type="ARBA" id="ARBA00022448"/>
    </source>
</evidence>
<dbReference type="CDD" id="cd17321">
    <property type="entry name" value="MFS_MMR_MDR_like"/>
    <property type="match status" value="1"/>
</dbReference>
<evidence type="ECO:0000313" key="10">
    <source>
        <dbReference type="Proteomes" id="UP000295151"/>
    </source>
</evidence>
<evidence type="ECO:0000256" key="7">
    <source>
        <dbReference type="SAM" id="Phobius"/>
    </source>
</evidence>
<evidence type="ECO:0000256" key="5">
    <source>
        <dbReference type="ARBA" id="ARBA00022989"/>
    </source>
</evidence>
<name>A0A4R7T7Z2_9ACTN</name>
<evidence type="ECO:0000256" key="1">
    <source>
        <dbReference type="ARBA" id="ARBA00004651"/>
    </source>
</evidence>
<feature type="transmembrane region" description="Helical" evidence="7">
    <location>
        <begin position="53"/>
        <end position="72"/>
    </location>
</feature>
<dbReference type="InterPro" id="IPR036259">
    <property type="entry name" value="MFS_trans_sf"/>
</dbReference>
<dbReference type="GO" id="GO:0022857">
    <property type="term" value="F:transmembrane transporter activity"/>
    <property type="evidence" value="ECO:0007669"/>
    <property type="project" value="InterPro"/>
</dbReference>
<evidence type="ECO:0000256" key="6">
    <source>
        <dbReference type="ARBA" id="ARBA00023136"/>
    </source>
</evidence>
<dbReference type="AlphaFoldDB" id="A0A4R7T7Z2"/>
<feature type="transmembrane region" description="Helical" evidence="7">
    <location>
        <begin position="84"/>
        <end position="102"/>
    </location>
</feature>
<dbReference type="PRINTS" id="PR01036">
    <property type="entry name" value="TCRTETB"/>
</dbReference>
<dbReference type="InterPro" id="IPR011701">
    <property type="entry name" value="MFS"/>
</dbReference>
<keyword evidence="2" id="KW-0813">Transport</keyword>
<dbReference type="GO" id="GO:0005886">
    <property type="term" value="C:plasma membrane"/>
    <property type="evidence" value="ECO:0007669"/>
    <property type="project" value="UniProtKB-SubCell"/>
</dbReference>
<feature type="transmembrane region" description="Helical" evidence="7">
    <location>
        <begin position="310"/>
        <end position="328"/>
    </location>
</feature>
<evidence type="ECO:0000256" key="4">
    <source>
        <dbReference type="ARBA" id="ARBA00022692"/>
    </source>
</evidence>
<dbReference type="Gene3D" id="1.20.1250.20">
    <property type="entry name" value="MFS general substrate transporter like domains"/>
    <property type="match status" value="1"/>
</dbReference>
<feature type="transmembrane region" description="Helical" evidence="7">
    <location>
        <begin position="146"/>
        <end position="169"/>
    </location>
</feature>
<reference evidence="9 10" key="1">
    <citation type="submission" date="2019-03" db="EMBL/GenBank/DDBJ databases">
        <title>Genomic Encyclopedia of Type Strains, Phase III (KMG-III): the genomes of soil and plant-associated and newly described type strains.</title>
        <authorList>
            <person name="Whitman W."/>
        </authorList>
    </citation>
    <scope>NUCLEOTIDE SEQUENCE [LARGE SCALE GENOMIC DNA]</scope>
    <source>
        <strain evidence="9 10">VKM Ac-2575</strain>
    </source>
</reference>
<evidence type="ECO:0000313" key="9">
    <source>
        <dbReference type="EMBL" id="TDU88001.1"/>
    </source>
</evidence>
<dbReference type="InterPro" id="IPR020846">
    <property type="entry name" value="MFS_dom"/>
</dbReference>
<dbReference type="PROSITE" id="PS00216">
    <property type="entry name" value="SUGAR_TRANSPORT_1"/>
    <property type="match status" value="1"/>
</dbReference>
<feature type="transmembrane region" description="Helical" evidence="7">
    <location>
        <begin position="236"/>
        <end position="254"/>
    </location>
</feature>
<evidence type="ECO:0000259" key="8">
    <source>
        <dbReference type="PROSITE" id="PS50850"/>
    </source>
</evidence>
<dbReference type="Pfam" id="PF07690">
    <property type="entry name" value="MFS_1"/>
    <property type="match status" value="1"/>
</dbReference>
<dbReference type="PANTHER" id="PTHR42718">
    <property type="entry name" value="MAJOR FACILITATOR SUPERFAMILY MULTIDRUG TRANSPORTER MFSC"/>
    <property type="match status" value="1"/>
</dbReference>
<comment type="subcellular location">
    <subcellularLocation>
        <location evidence="1">Cell membrane</location>
        <topology evidence="1">Multi-pass membrane protein</topology>
    </subcellularLocation>
</comment>
<dbReference type="RefSeq" id="WP_133977692.1">
    <property type="nucleotide sequence ID" value="NZ_SOCE01000001.1"/>
</dbReference>
<dbReference type="InterPro" id="IPR005829">
    <property type="entry name" value="Sugar_transporter_CS"/>
</dbReference>
<comment type="caution">
    <text evidence="9">The sequence shown here is derived from an EMBL/GenBank/DDBJ whole genome shotgun (WGS) entry which is preliminary data.</text>
</comment>
<feature type="transmembrane region" description="Helical" evidence="7">
    <location>
        <begin position="275"/>
        <end position="298"/>
    </location>
</feature>
<feature type="transmembrane region" description="Helical" evidence="7">
    <location>
        <begin position="18"/>
        <end position="41"/>
    </location>
</feature>
<dbReference type="SUPFAM" id="SSF103473">
    <property type="entry name" value="MFS general substrate transporter"/>
    <property type="match status" value="2"/>
</dbReference>
<feature type="transmembrane region" description="Helical" evidence="7">
    <location>
        <begin position="205"/>
        <end position="224"/>
    </location>
</feature>
<keyword evidence="10" id="KW-1185">Reference proteome</keyword>
<feature type="transmembrane region" description="Helical" evidence="7">
    <location>
        <begin position="444"/>
        <end position="465"/>
    </location>
</feature>
<keyword evidence="3" id="KW-1003">Cell membrane</keyword>
<keyword evidence="4 7" id="KW-0812">Transmembrane</keyword>
<dbReference type="EMBL" id="SOCE01000001">
    <property type="protein sequence ID" value="TDU88001.1"/>
    <property type="molecule type" value="Genomic_DNA"/>
</dbReference>
<feature type="transmembrane region" description="Helical" evidence="7">
    <location>
        <begin position="400"/>
        <end position="424"/>
    </location>
</feature>
<feature type="transmembrane region" description="Helical" evidence="7">
    <location>
        <begin position="340"/>
        <end position="358"/>
    </location>
</feature>
<dbReference type="Proteomes" id="UP000295151">
    <property type="component" value="Unassembled WGS sequence"/>
</dbReference>
<dbReference type="Gene3D" id="1.20.1720.10">
    <property type="entry name" value="Multidrug resistance protein D"/>
    <property type="match status" value="1"/>
</dbReference>
<protein>
    <submittedName>
        <fullName evidence="9">MFS transporter</fullName>
    </submittedName>
</protein>
<dbReference type="PROSITE" id="PS50850">
    <property type="entry name" value="MFS"/>
    <property type="match status" value="1"/>
</dbReference>
<feature type="transmembrane region" description="Helical" evidence="7">
    <location>
        <begin position="114"/>
        <end position="134"/>
    </location>
</feature>
<organism evidence="9 10">
    <name type="scientific">Kribbella voronezhensis</name>
    <dbReference type="NCBI Taxonomy" id="2512212"/>
    <lineage>
        <taxon>Bacteria</taxon>
        <taxon>Bacillati</taxon>
        <taxon>Actinomycetota</taxon>
        <taxon>Actinomycetes</taxon>
        <taxon>Propionibacteriales</taxon>
        <taxon>Kribbellaceae</taxon>
        <taxon>Kribbella</taxon>
    </lineage>
</organism>
<feature type="transmembrane region" description="Helical" evidence="7">
    <location>
        <begin position="175"/>
        <end position="193"/>
    </location>
</feature>
<proteinExistence type="predicted"/>
<accession>A0A4R7T7Z2</accession>
<dbReference type="PANTHER" id="PTHR42718:SF46">
    <property type="entry name" value="BLR6921 PROTEIN"/>
    <property type="match status" value="1"/>
</dbReference>
<keyword evidence="6 7" id="KW-0472">Membrane</keyword>
<dbReference type="OrthoDB" id="7375466at2"/>
<feature type="transmembrane region" description="Helical" evidence="7">
    <location>
        <begin position="364"/>
        <end position="388"/>
    </location>
</feature>
<feature type="domain" description="Major facilitator superfamily (MFS) profile" evidence="8">
    <location>
        <begin position="18"/>
        <end position="470"/>
    </location>
</feature>
<sequence length="486" mass="49724">MGYLGHTRRDGPRSRTAALALLSFAMLIVSLDQYIVVVALPDIGRELHYSARTLQAVISAYAVASSGFLLFGGRAADLLGRRRMLMTGLTLYAVASLAGGFATGPGSQLTARALQGLGGALVFPSTLAIINTTFAEGRDRNRALGIWGGSGAAGLVIGVLLGGILTRVLGWEAVFFVNVPLAGAALLLAVPLLQPDPSRDSGRVFDLPGALTATGAVTLLVFTLVQGPALGWTSPWIIGTAITGLLLLVAFAVTERRSPDPLVPPKLLANRVLGLALVIAFLFMATFGSLLYFLSIYFQDVRGYDPLQTGIGFLLPTAVVVAGSTLAGQAVTRFGLKRTLIAALAIGAAGAVTLGLAMSADGSFAALVPGLVAVSVGDGVVFTMMFIAAATGVADRDQGVASGMVSTSSGIGAVVGLAALVLVANARTDDLSGEDLRIATAEGIRTAVFVIAAGIALTLLVALNLRDQEVAEDNDAVGDLCDTTTC</sequence>